<protein>
    <submittedName>
        <fullName evidence="1">XRE family transcriptional regulator</fullName>
    </submittedName>
</protein>
<sequence length="241" mass="26769">MRHPLTRALAGAGLDGLDVASRLGVDPKTVDRWFAGRVPYPRHRNALSRLTGWPVADLWPDTAPRETQQATDEVVTTYANRSLVPTDTWRRLFRSAEQVIDIVVYSALFILEDPVVLRAIATKARAGVPVRIALGDPHGIHVARRGTDEGLDDALAARIRNAFVPIKLLTRAPNVQVRLHDTVLYNSIYRADDDVFANIHVQGTPAAYAPVLHLHREQPDGMTKVYLDAIERVWTSARPLG</sequence>
<comment type="caution">
    <text evidence="1">The sequence shown here is derived from an EMBL/GenBank/DDBJ whole genome shotgun (WGS) entry which is preliminary data.</text>
</comment>
<evidence type="ECO:0000313" key="1">
    <source>
        <dbReference type="EMBL" id="MFB9441842.1"/>
    </source>
</evidence>
<keyword evidence="2" id="KW-1185">Reference proteome</keyword>
<dbReference type="Gene3D" id="3.30.870.10">
    <property type="entry name" value="Endonuclease Chain A"/>
    <property type="match status" value="1"/>
</dbReference>
<accession>A0ABV5LZ49</accession>
<organism evidence="1 2">
    <name type="scientific">Dactylosporangium vinaceum</name>
    <dbReference type="NCBI Taxonomy" id="53362"/>
    <lineage>
        <taxon>Bacteria</taxon>
        <taxon>Bacillati</taxon>
        <taxon>Actinomycetota</taxon>
        <taxon>Actinomycetes</taxon>
        <taxon>Micromonosporales</taxon>
        <taxon>Micromonosporaceae</taxon>
        <taxon>Dactylosporangium</taxon>
    </lineage>
</organism>
<name>A0ABV5LZ49_9ACTN</name>
<dbReference type="EMBL" id="JBHMCA010000007">
    <property type="protein sequence ID" value="MFB9441842.1"/>
    <property type="molecule type" value="Genomic_DNA"/>
</dbReference>
<evidence type="ECO:0000313" key="2">
    <source>
        <dbReference type="Proteomes" id="UP001589608"/>
    </source>
</evidence>
<dbReference type="InterPro" id="IPR010982">
    <property type="entry name" value="Lambda_DNA-bd_dom_sf"/>
</dbReference>
<dbReference type="CDD" id="cd00138">
    <property type="entry name" value="PLDc_SF"/>
    <property type="match status" value="1"/>
</dbReference>
<reference evidence="1 2" key="1">
    <citation type="submission" date="2024-09" db="EMBL/GenBank/DDBJ databases">
        <authorList>
            <person name="Sun Q."/>
            <person name="Mori K."/>
        </authorList>
    </citation>
    <scope>NUCLEOTIDE SEQUENCE [LARGE SCALE GENOMIC DNA]</scope>
    <source>
        <strain evidence="1 2">JCM 3307</strain>
    </source>
</reference>
<dbReference type="Proteomes" id="UP001589608">
    <property type="component" value="Unassembled WGS sequence"/>
</dbReference>
<proteinExistence type="predicted"/>
<dbReference type="SUPFAM" id="SSF56024">
    <property type="entry name" value="Phospholipase D/nuclease"/>
    <property type="match status" value="1"/>
</dbReference>
<dbReference type="RefSeq" id="WP_223097466.1">
    <property type="nucleotide sequence ID" value="NZ_CP061913.1"/>
</dbReference>
<gene>
    <name evidence="1" type="ORF">ACFFTR_01915</name>
</gene>
<dbReference type="Gene3D" id="1.10.260.40">
    <property type="entry name" value="lambda repressor-like DNA-binding domains"/>
    <property type="match status" value="1"/>
</dbReference>